<dbReference type="InterPro" id="IPR020843">
    <property type="entry name" value="ER"/>
</dbReference>
<comment type="catalytic activity">
    <reaction evidence="5">
        <text>13,14-dihydro-15-oxo-prostaglandin F1alpha + NADP(+) = 15-oxoprostaglandin F1alpha + NADPH + H(+)</text>
        <dbReference type="Rhea" id="RHEA:50592"/>
        <dbReference type="ChEBI" id="CHEBI:15378"/>
        <dbReference type="ChEBI" id="CHEBI:57783"/>
        <dbReference type="ChEBI" id="CHEBI:58349"/>
        <dbReference type="ChEBI" id="CHEBI:79072"/>
        <dbReference type="ChEBI" id="CHEBI:133411"/>
    </reaction>
    <physiologicalReaction direction="right-to-left" evidence="5">
        <dbReference type="Rhea" id="RHEA:50594"/>
    </physiologicalReaction>
</comment>
<comment type="similarity">
    <text evidence="1">Belongs to the NADP-dependent oxidoreductase L4BD family.</text>
</comment>
<evidence type="ECO:0000256" key="4">
    <source>
        <dbReference type="ARBA" id="ARBA00033119"/>
    </source>
</evidence>
<evidence type="ECO:0000313" key="9">
    <source>
        <dbReference type="Proteomes" id="UP000046393"/>
    </source>
</evidence>
<dbReference type="EC" id="1.3.1.48" evidence="2"/>
<dbReference type="Gene3D" id="3.40.50.720">
    <property type="entry name" value="NAD(P)-binding Rossmann-like Domain"/>
    <property type="match status" value="1"/>
</dbReference>
<dbReference type="GO" id="GO:0047522">
    <property type="term" value="F:15-oxoprostaglandin 13-reductase [NAD(P)+] activity"/>
    <property type="evidence" value="ECO:0007669"/>
    <property type="project" value="UniProtKB-EC"/>
</dbReference>
<evidence type="ECO:0000256" key="5">
    <source>
        <dbReference type="ARBA" id="ARBA00047878"/>
    </source>
</evidence>
<dbReference type="STRING" id="451379.A0A0N5A8S4"/>
<dbReference type="AlphaFoldDB" id="A0A0N5A8S4"/>
<proteinExistence type="inferred from homology"/>
<dbReference type="GO" id="GO:0006693">
    <property type="term" value="P:prostaglandin metabolic process"/>
    <property type="evidence" value="ECO:0007669"/>
    <property type="project" value="TreeGrafter"/>
</dbReference>
<dbReference type="WBParaSite" id="SMUV_0000048401-mRNA-1">
    <property type="protein sequence ID" value="SMUV_0000048401-mRNA-1"/>
    <property type="gene ID" value="SMUV_0000048401"/>
</dbReference>
<reference evidence="10" key="1">
    <citation type="submission" date="2017-02" db="UniProtKB">
        <authorList>
            <consortium name="WormBaseParasite"/>
        </authorList>
    </citation>
    <scope>IDENTIFICATION</scope>
</reference>
<sequence length="372" mass="40788">MDYPFDQQSCSSSCTVDDVEARLSFNQRVIFVKRPGENSFPTPDCFLCDVCPSPNRNDVEEGQCIVRTLYIAVDATQRCRMNKTTGFHHLEPFEPGNLVDGQEGIGVVEMTSLTLHVGDLVTSVGRLWPWSRLFVADQADLMKVTLPPEYSPSVVLSAAGLSAMAALLGIRKKADIDRSRPQTFVVSGAAGSCGSVAGQCARLEGCTKVIGICGSDNKCKVLLEELGFDGAINYKKESVLDGLKRLAPEGVDIYFDNVGGFVSDAVIAQMNYDGRVVLCGQIALYNTNLPYPFPIPNETAEIISQRRIKREGFMVLAYRDDLDNTVAQLSAWLQEGKIKVKETIYEGLERAPQAFVDMMKGVNIGKMMVKVD</sequence>
<comment type="catalytic activity">
    <reaction evidence="6">
        <text>13,14-dihydro-15-oxo-PGF2alpha + NADP(+) = 15-oxoprostaglandin F2alpha + NADPH + H(+)</text>
        <dbReference type="Rhea" id="RHEA:50588"/>
        <dbReference type="ChEBI" id="CHEBI:15378"/>
        <dbReference type="ChEBI" id="CHEBI:57783"/>
        <dbReference type="ChEBI" id="CHEBI:58349"/>
        <dbReference type="ChEBI" id="CHEBI:133374"/>
        <dbReference type="ChEBI" id="CHEBI:133409"/>
    </reaction>
    <physiologicalReaction direction="right-to-left" evidence="6">
        <dbReference type="Rhea" id="RHEA:50590"/>
    </physiologicalReaction>
</comment>
<dbReference type="PANTHER" id="PTHR43205:SF5">
    <property type="entry name" value="PROSTAGLANDIN REDUCTASE 2"/>
    <property type="match status" value="1"/>
</dbReference>
<evidence type="ECO:0000256" key="7">
    <source>
        <dbReference type="ARBA" id="ARBA00049070"/>
    </source>
</evidence>
<dbReference type="InterPro" id="IPR011032">
    <property type="entry name" value="GroES-like_sf"/>
</dbReference>
<dbReference type="SUPFAM" id="SSF51735">
    <property type="entry name" value="NAD(P)-binding Rossmann-fold domains"/>
    <property type="match status" value="1"/>
</dbReference>
<dbReference type="InterPro" id="IPR036291">
    <property type="entry name" value="NAD(P)-bd_dom_sf"/>
</dbReference>
<dbReference type="SUPFAM" id="SSF50129">
    <property type="entry name" value="GroES-like"/>
    <property type="match status" value="2"/>
</dbReference>
<keyword evidence="3" id="KW-0560">Oxidoreductase</keyword>
<dbReference type="Gene3D" id="3.90.180.10">
    <property type="entry name" value="Medium-chain alcohol dehydrogenases, catalytic domain"/>
    <property type="match status" value="1"/>
</dbReference>
<dbReference type="InterPro" id="IPR041694">
    <property type="entry name" value="ADH_N_2"/>
</dbReference>
<protein>
    <recommendedName>
        <fullName evidence="4">15-oxoprostaglandin 13-reductase</fullName>
        <ecNumber evidence="2">1.3.1.48</ecNumber>
    </recommendedName>
    <alternativeName>
        <fullName evidence="4">15-oxoprostaglandin 13-reductase</fullName>
    </alternativeName>
</protein>
<dbReference type="PANTHER" id="PTHR43205">
    <property type="entry name" value="PROSTAGLANDIN REDUCTASE"/>
    <property type="match status" value="1"/>
</dbReference>
<name>A0A0N5A8S4_9BILA</name>
<evidence type="ECO:0000256" key="1">
    <source>
        <dbReference type="ARBA" id="ARBA00010460"/>
    </source>
</evidence>
<dbReference type="FunFam" id="3.40.50.720:FF:000121">
    <property type="entry name" value="Prostaglandin reductase 2"/>
    <property type="match status" value="1"/>
</dbReference>
<feature type="domain" description="Enoyl reductase (ER)" evidence="8">
    <location>
        <begin position="80"/>
        <end position="369"/>
    </location>
</feature>
<dbReference type="InterPro" id="IPR045010">
    <property type="entry name" value="MDR_fam"/>
</dbReference>
<dbReference type="SMART" id="SM00829">
    <property type="entry name" value="PKS_ER"/>
    <property type="match status" value="1"/>
</dbReference>
<accession>A0A0N5A8S4</accession>
<evidence type="ECO:0000259" key="8">
    <source>
        <dbReference type="SMART" id="SM00829"/>
    </source>
</evidence>
<evidence type="ECO:0000256" key="3">
    <source>
        <dbReference type="ARBA" id="ARBA00023002"/>
    </source>
</evidence>
<dbReference type="Proteomes" id="UP000046393">
    <property type="component" value="Unplaced"/>
</dbReference>
<evidence type="ECO:0000256" key="2">
    <source>
        <dbReference type="ARBA" id="ARBA00011981"/>
    </source>
</evidence>
<dbReference type="Pfam" id="PF00107">
    <property type="entry name" value="ADH_zinc_N"/>
    <property type="match status" value="1"/>
</dbReference>
<dbReference type="Pfam" id="PF16884">
    <property type="entry name" value="ADH_N_2"/>
    <property type="match status" value="1"/>
</dbReference>
<organism evidence="9 10">
    <name type="scientific">Syphacia muris</name>
    <dbReference type="NCBI Taxonomy" id="451379"/>
    <lineage>
        <taxon>Eukaryota</taxon>
        <taxon>Metazoa</taxon>
        <taxon>Ecdysozoa</taxon>
        <taxon>Nematoda</taxon>
        <taxon>Chromadorea</taxon>
        <taxon>Rhabditida</taxon>
        <taxon>Spirurina</taxon>
        <taxon>Oxyuridomorpha</taxon>
        <taxon>Oxyuroidea</taxon>
        <taxon>Oxyuridae</taxon>
        <taxon>Syphacia</taxon>
    </lineage>
</organism>
<evidence type="ECO:0000313" key="10">
    <source>
        <dbReference type="WBParaSite" id="SMUV_0000048401-mRNA-1"/>
    </source>
</evidence>
<comment type="catalytic activity">
    <reaction evidence="7">
        <text>13,14-dihydro-15-oxo-prostaglandin E1 + NADP(+) = 15-oxoprostaglandin E1 + NADPH + H(+)</text>
        <dbReference type="Rhea" id="RHEA:50584"/>
        <dbReference type="ChEBI" id="CHEBI:15378"/>
        <dbReference type="ChEBI" id="CHEBI:57401"/>
        <dbReference type="ChEBI" id="CHEBI:57783"/>
        <dbReference type="ChEBI" id="CHEBI:58349"/>
        <dbReference type="ChEBI" id="CHEBI:133408"/>
    </reaction>
    <physiologicalReaction direction="right-to-left" evidence="7">
        <dbReference type="Rhea" id="RHEA:50586"/>
    </physiologicalReaction>
</comment>
<evidence type="ECO:0000256" key="6">
    <source>
        <dbReference type="ARBA" id="ARBA00048290"/>
    </source>
</evidence>
<dbReference type="InterPro" id="IPR013149">
    <property type="entry name" value="ADH-like_C"/>
</dbReference>
<keyword evidence="9" id="KW-1185">Reference proteome</keyword>